<accession>L9ZAM0</accession>
<dbReference type="AlphaFoldDB" id="L9ZAM0"/>
<comment type="caution">
    <text evidence="1">The sequence shown here is derived from an EMBL/GenBank/DDBJ whole genome shotgun (WGS) entry which is preliminary data.</text>
</comment>
<sequence>MLFSFDDGKRTFSAEYVNFEDPPFRGFNIAGTLPGDVHGQDVADAVSLGATDVSSDFIVLESGADDAAARYSRLRTARNGPSRRASRRRRFLWTG</sequence>
<keyword evidence="2" id="KW-1185">Reference proteome</keyword>
<organism evidence="1 2">
    <name type="scientific">Natrinema altunense (strain JCM 12890 / CGMCC 1.3731 / AJ2)</name>
    <dbReference type="NCBI Taxonomy" id="1227494"/>
    <lineage>
        <taxon>Archaea</taxon>
        <taxon>Methanobacteriati</taxon>
        <taxon>Methanobacteriota</taxon>
        <taxon>Stenosarchaea group</taxon>
        <taxon>Halobacteria</taxon>
        <taxon>Halobacteriales</taxon>
        <taxon>Natrialbaceae</taxon>
        <taxon>Natrinema</taxon>
    </lineage>
</organism>
<protein>
    <submittedName>
        <fullName evidence="1">Uncharacterized protein</fullName>
    </submittedName>
</protein>
<proteinExistence type="predicted"/>
<reference evidence="1 2" key="1">
    <citation type="journal article" date="2014" name="PLoS Genet.">
        <title>Phylogenetically driven sequencing of extremely halophilic archaea reveals strategies for static and dynamic osmo-response.</title>
        <authorList>
            <person name="Becker E.A."/>
            <person name="Seitzer P.M."/>
            <person name="Tritt A."/>
            <person name="Larsen D."/>
            <person name="Krusor M."/>
            <person name="Yao A.I."/>
            <person name="Wu D."/>
            <person name="Madern D."/>
            <person name="Eisen J.A."/>
            <person name="Darling A.E."/>
            <person name="Facciotti M.T."/>
        </authorList>
    </citation>
    <scope>NUCLEOTIDE SEQUENCE [LARGE SCALE GENOMIC DNA]</scope>
    <source>
        <strain evidence="1 2">JCM 12890</strain>
    </source>
</reference>
<dbReference type="PATRIC" id="fig|1227494.3.peg.3454"/>
<gene>
    <name evidence="1" type="ORF">C485_17172</name>
</gene>
<evidence type="ECO:0000313" key="1">
    <source>
        <dbReference type="EMBL" id="ELY83505.1"/>
    </source>
</evidence>
<evidence type="ECO:0000313" key="2">
    <source>
        <dbReference type="Proteomes" id="UP000011511"/>
    </source>
</evidence>
<dbReference type="Proteomes" id="UP000011511">
    <property type="component" value="Unassembled WGS sequence"/>
</dbReference>
<dbReference type="EMBL" id="AOIK01000043">
    <property type="protein sequence ID" value="ELY83505.1"/>
    <property type="molecule type" value="Genomic_DNA"/>
</dbReference>
<name>L9ZAM0_NATA2</name>